<gene>
    <name evidence="1" type="ORF">BN9_131520</name>
</gene>
<proteinExistence type="predicted"/>
<protein>
    <submittedName>
        <fullName evidence="1">Uncharacterized protein</fullName>
    </submittedName>
</protein>
<dbReference type="AlphaFoldDB" id="A0A024FXF9"/>
<evidence type="ECO:0000313" key="1">
    <source>
        <dbReference type="EMBL" id="CCI11582.1"/>
    </source>
</evidence>
<reference evidence="1 2" key="1">
    <citation type="submission" date="2012-05" db="EMBL/GenBank/DDBJ databases">
        <title>Recombination and specialization in a pathogen metapopulation.</title>
        <authorList>
            <person name="Gardiner A."/>
            <person name="Kemen E."/>
            <person name="Schultz-Larsen T."/>
            <person name="MacLean D."/>
            <person name="Van Oosterhout C."/>
            <person name="Jones J.D.G."/>
        </authorList>
    </citation>
    <scope>NUCLEOTIDE SEQUENCE [LARGE SCALE GENOMIC DNA]</scope>
    <source>
        <strain evidence="1 2">Ac Nc2</strain>
    </source>
</reference>
<accession>A0A024FXF9</accession>
<comment type="caution">
    <text evidence="1">The sequence shown here is derived from an EMBL/GenBank/DDBJ whole genome shotgun (WGS) entry which is preliminary data.</text>
</comment>
<dbReference type="EMBL" id="CAIX01001268">
    <property type="protein sequence ID" value="CCI11582.1"/>
    <property type="molecule type" value="Genomic_DNA"/>
</dbReference>
<dbReference type="Proteomes" id="UP000053237">
    <property type="component" value="Unassembled WGS sequence"/>
</dbReference>
<evidence type="ECO:0000313" key="2">
    <source>
        <dbReference type="Proteomes" id="UP000053237"/>
    </source>
</evidence>
<keyword evidence="2" id="KW-1185">Reference proteome</keyword>
<sequence length="92" mass="10443">MEENRKLPQEKLDRSLTYQVISVGTTSIRSQGISAKHSDLTSACEQAPTENNLDLYLKLPQEMNIDFQAERNSCFGSRSSGITTYEELLWVE</sequence>
<name>A0A024FXF9_9STRA</name>
<organism evidence="1 2">
    <name type="scientific">Albugo candida</name>
    <dbReference type="NCBI Taxonomy" id="65357"/>
    <lineage>
        <taxon>Eukaryota</taxon>
        <taxon>Sar</taxon>
        <taxon>Stramenopiles</taxon>
        <taxon>Oomycota</taxon>
        <taxon>Peronosporomycetes</taxon>
        <taxon>Albuginales</taxon>
        <taxon>Albuginaceae</taxon>
        <taxon>Albugo</taxon>
    </lineage>
</organism>
<dbReference type="InParanoid" id="A0A024FXF9"/>